<accession>A0AA40BT48</accession>
<name>A0AA40BT48_9PEZI</name>
<feature type="domain" description="Heterokaryon incompatibility" evidence="1">
    <location>
        <begin position="178"/>
        <end position="276"/>
    </location>
</feature>
<reference evidence="2" key="1">
    <citation type="submission" date="2023-06" db="EMBL/GenBank/DDBJ databases">
        <title>Genome-scale phylogeny and comparative genomics of the fungal order Sordariales.</title>
        <authorList>
            <consortium name="Lawrence Berkeley National Laboratory"/>
            <person name="Hensen N."/>
            <person name="Bonometti L."/>
            <person name="Westerberg I."/>
            <person name="Brannstrom I.O."/>
            <person name="Guillou S."/>
            <person name="Cros-Aarteil S."/>
            <person name="Calhoun S."/>
            <person name="Haridas S."/>
            <person name="Kuo A."/>
            <person name="Mondo S."/>
            <person name="Pangilinan J."/>
            <person name="Riley R."/>
            <person name="Labutti K."/>
            <person name="Andreopoulos B."/>
            <person name="Lipzen A."/>
            <person name="Chen C."/>
            <person name="Yanf M."/>
            <person name="Daum C."/>
            <person name="Ng V."/>
            <person name="Clum A."/>
            <person name="Steindorff A."/>
            <person name="Ohm R."/>
            <person name="Martin F."/>
            <person name="Silar P."/>
            <person name="Natvig D."/>
            <person name="Lalanne C."/>
            <person name="Gautier V."/>
            <person name="Ament-Velasquez S.L."/>
            <person name="Kruys A."/>
            <person name="Hutchinson M.I."/>
            <person name="Powell A.J."/>
            <person name="Barry K."/>
            <person name="Miller A.N."/>
            <person name="Grigoriev I.V."/>
            <person name="Debuchy R."/>
            <person name="Gladieux P."/>
            <person name="Thoren M.H."/>
            <person name="Johannesson H."/>
        </authorList>
    </citation>
    <scope>NUCLEOTIDE SEQUENCE</scope>
    <source>
        <strain evidence="2">CBS 540.89</strain>
    </source>
</reference>
<evidence type="ECO:0000313" key="2">
    <source>
        <dbReference type="EMBL" id="KAK0739907.1"/>
    </source>
</evidence>
<protein>
    <submittedName>
        <fullName evidence="2">Heterokaryon incompatibility protein-domain-containing protein</fullName>
    </submittedName>
</protein>
<organism evidence="2 3">
    <name type="scientific">Apiosordaria backusii</name>
    <dbReference type="NCBI Taxonomy" id="314023"/>
    <lineage>
        <taxon>Eukaryota</taxon>
        <taxon>Fungi</taxon>
        <taxon>Dikarya</taxon>
        <taxon>Ascomycota</taxon>
        <taxon>Pezizomycotina</taxon>
        <taxon>Sordariomycetes</taxon>
        <taxon>Sordariomycetidae</taxon>
        <taxon>Sordariales</taxon>
        <taxon>Lasiosphaeriaceae</taxon>
        <taxon>Apiosordaria</taxon>
    </lineage>
</organism>
<comment type="caution">
    <text evidence="2">The sequence shown here is derived from an EMBL/GenBank/DDBJ whole genome shotgun (WGS) entry which is preliminary data.</text>
</comment>
<proteinExistence type="predicted"/>
<gene>
    <name evidence="2" type="ORF">B0T21DRAFT_449970</name>
</gene>
<sequence length="609" mass="69105">MSADRMYERFHDLTELRLGCYCEWQTNQTLEPARFGQIPEDGGPADVFPEAEVQAWTSDKRETRRKNSHKTLYQPILDPYEIRVLEIKPGSNDEPIQCCLHRCSLEFKERPRQVVRNSETSPLKSRLMAVPQSKFGLLMHDLAKPIWYTSLSYTWGPPVFDMAIKVDGHEKLVTSRYQICIDQTNKNEKAQQIPLVSTIYTRAINTIVWLGDGDSNMAAAFDFLNGVPDLIQHTSAIRCPEDFERLSLPHPDSATWKGVWDLVRRPWFQRLWIYQEVILSQDITIACGGPHKARTRMNWDIFAGACLALQESGITQSLCYDPQDKIYGLLGMIEIKNSWIKISYHDSYTYPSLYHDVVVGLLQRNTSPLNGVLNSIDHEPLGGCPSWVPDWSKPRETVALGYESSTTNVYNVELHIEGRVFDTIAVLSDVLADPNIVQPLSANKDWIHCIDFVARHFQTAYPSSHGSVFTAFWHTTVVGKDSSGMHPCLDSFAEIFSLLLDETTGRSPSLPGQTYSPRQLRPRGKGKLTLASLESRQPKKTFEEIRVAMREPLKGRRLVKTERGYIGLVSRYARVGDGIGIVKGWLLDALCSEDCWRRESVKGCGRGFC</sequence>
<dbReference type="InterPro" id="IPR010730">
    <property type="entry name" value="HET"/>
</dbReference>
<dbReference type="Pfam" id="PF06985">
    <property type="entry name" value="HET"/>
    <property type="match status" value="1"/>
</dbReference>
<dbReference type="PANTHER" id="PTHR24148">
    <property type="entry name" value="ANKYRIN REPEAT DOMAIN-CONTAINING PROTEIN 39 HOMOLOG-RELATED"/>
    <property type="match status" value="1"/>
</dbReference>
<dbReference type="Proteomes" id="UP001172159">
    <property type="component" value="Unassembled WGS sequence"/>
</dbReference>
<dbReference type="InterPro" id="IPR052895">
    <property type="entry name" value="HetReg/Transcr_Mod"/>
</dbReference>
<evidence type="ECO:0000259" key="1">
    <source>
        <dbReference type="Pfam" id="PF06985"/>
    </source>
</evidence>
<dbReference type="AlphaFoldDB" id="A0AA40BT48"/>
<keyword evidence="3" id="KW-1185">Reference proteome</keyword>
<evidence type="ECO:0000313" key="3">
    <source>
        <dbReference type="Proteomes" id="UP001172159"/>
    </source>
</evidence>
<dbReference type="PANTHER" id="PTHR24148:SF80">
    <property type="entry name" value="HETEROKARYON INCOMPATIBILITY DOMAIN-CONTAINING PROTEIN"/>
    <property type="match status" value="1"/>
</dbReference>
<dbReference type="EMBL" id="JAUKTV010000004">
    <property type="protein sequence ID" value="KAK0739907.1"/>
    <property type="molecule type" value="Genomic_DNA"/>
</dbReference>